<reference evidence="1 2" key="1">
    <citation type="submission" date="2019-06" db="EMBL/GenBank/DDBJ databases">
        <title>Desulfobotulus mexicanus sp. nov., a novel sulfate-reducing bacterium isolated from the sediment of an alkaline crater lake in Mexico.</title>
        <authorList>
            <person name="Hirschler-Rea A."/>
        </authorList>
    </citation>
    <scope>NUCLEOTIDE SEQUENCE [LARGE SCALE GENOMIC DNA]</scope>
    <source>
        <strain evidence="1 2">PAR22N</strain>
    </source>
</reference>
<dbReference type="SUPFAM" id="SSF51161">
    <property type="entry name" value="Trimeric LpxA-like enzymes"/>
    <property type="match status" value="1"/>
</dbReference>
<evidence type="ECO:0000313" key="1">
    <source>
        <dbReference type="EMBL" id="TYT74221.1"/>
    </source>
</evidence>
<dbReference type="OrthoDB" id="9803036at2"/>
<evidence type="ECO:0000313" key="2">
    <source>
        <dbReference type="Proteomes" id="UP000321899"/>
    </source>
</evidence>
<gene>
    <name evidence="1" type="ORF">FIM25_10645</name>
</gene>
<dbReference type="InterPro" id="IPR011004">
    <property type="entry name" value="Trimer_LpxA-like_sf"/>
</dbReference>
<keyword evidence="2" id="KW-1185">Reference proteome</keyword>
<dbReference type="Pfam" id="PF00132">
    <property type="entry name" value="Hexapep"/>
    <property type="match status" value="1"/>
</dbReference>
<dbReference type="Gene3D" id="2.160.10.10">
    <property type="entry name" value="Hexapeptide repeat proteins"/>
    <property type="match status" value="1"/>
</dbReference>
<organism evidence="1 2">
    <name type="scientific">Desulfobotulus mexicanus</name>
    <dbReference type="NCBI Taxonomy" id="2586642"/>
    <lineage>
        <taxon>Bacteria</taxon>
        <taxon>Pseudomonadati</taxon>
        <taxon>Thermodesulfobacteriota</taxon>
        <taxon>Desulfobacteria</taxon>
        <taxon>Desulfobacterales</taxon>
        <taxon>Desulfobacteraceae</taxon>
        <taxon>Desulfobotulus</taxon>
    </lineage>
</organism>
<dbReference type="Proteomes" id="UP000321899">
    <property type="component" value="Unassembled WGS sequence"/>
</dbReference>
<dbReference type="InterPro" id="IPR050484">
    <property type="entry name" value="Transf_Hexapept/Carb_Anhydrase"/>
</dbReference>
<dbReference type="PANTHER" id="PTHR13061:SF29">
    <property type="entry name" value="GAMMA CARBONIC ANHYDRASE-LIKE 1, MITOCHONDRIAL-RELATED"/>
    <property type="match status" value="1"/>
</dbReference>
<protein>
    <submittedName>
        <fullName evidence="1">Gamma carbonic anhydrase family protein</fullName>
    </submittedName>
</protein>
<sequence length="173" mass="18469">MVIYRFETESPSLAETVFIAPNATVIGDVHMAAGSSLWFSAVIRGDTAPIRIDENTNIQDLCMLHADPGFPLTLGKNITAGHRAILHGCTVEDDCLIGMGAVVMNGAVIGRGSIVAAGAVVLENTIVPPFSLIAGMPAKVVKNFGEDIIEVIRESAKHYCEKAASYRNPEKFE</sequence>
<dbReference type="AlphaFoldDB" id="A0A5S5MES2"/>
<dbReference type="EMBL" id="VDMB01000013">
    <property type="protein sequence ID" value="TYT74221.1"/>
    <property type="molecule type" value="Genomic_DNA"/>
</dbReference>
<accession>A0A5S5MES2</accession>
<dbReference type="InterPro" id="IPR047324">
    <property type="entry name" value="LbH_gamma_CA-like"/>
</dbReference>
<dbReference type="RefSeq" id="WP_139449085.1">
    <property type="nucleotide sequence ID" value="NZ_VDMB01000013.1"/>
</dbReference>
<dbReference type="InterPro" id="IPR001451">
    <property type="entry name" value="Hexapep"/>
</dbReference>
<name>A0A5S5MES2_9BACT</name>
<dbReference type="CDD" id="cd04645">
    <property type="entry name" value="LbH_gamma_CA_like"/>
    <property type="match status" value="1"/>
</dbReference>
<dbReference type="PANTHER" id="PTHR13061">
    <property type="entry name" value="DYNACTIN SUBUNIT P25"/>
    <property type="match status" value="1"/>
</dbReference>
<comment type="caution">
    <text evidence="1">The sequence shown here is derived from an EMBL/GenBank/DDBJ whole genome shotgun (WGS) entry which is preliminary data.</text>
</comment>
<proteinExistence type="predicted"/>